<comment type="caution">
    <text evidence="9">The sequence shown here is derived from an EMBL/GenBank/DDBJ whole genome shotgun (WGS) entry which is preliminary data.</text>
</comment>
<proteinExistence type="inferred from homology"/>
<keyword evidence="6 8" id="KW-1133">Transmembrane helix</keyword>
<evidence type="ECO:0000256" key="8">
    <source>
        <dbReference type="HAMAP-Rule" id="MF_01101"/>
    </source>
</evidence>
<dbReference type="EMBL" id="CAKLDI010000001">
    <property type="protein sequence ID" value="CAH0533996.1"/>
    <property type="molecule type" value="Genomic_DNA"/>
</dbReference>
<evidence type="ECO:0000256" key="4">
    <source>
        <dbReference type="ARBA" id="ARBA00022519"/>
    </source>
</evidence>
<dbReference type="NCBIfam" id="NF002493">
    <property type="entry name" value="PRK01816.1"/>
    <property type="match status" value="1"/>
</dbReference>
<keyword evidence="4" id="KW-0997">Cell inner membrane</keyword>
<organism evidence="9 10">
    <name type="scientific">Vibrio stylophorae</name>
    <dbReference type="NCBI Taxonomy" id="659351"/>
    <lineage>
        <taxon>Bacteria</taxon>
        <taxon>Pseudomonadati</taxon>
        <taxon>Pseudomonadota</taxon>
        <taxon>Gammaproteobacteria</taxon>
        <taxon>Vibrionales</taxon>
        <taxon>Vibrionaceae</taxon>
        <taxon>Vibrio</taxon>
    </lineage>
</organism>
<comment type="subcellular location">
    <subcellularLocation>
        <location evidence="1">Cell inner membrane</location>
        <topology evidence="1">Multi-pass membrane protein</topology>
    </subcellularLocation>
    <subcellularLocation>
        <location evidence="8">Cell membrane</location>
        <topology evidence="8">Multi-pass membrane protein</topology>
    </subcellularLocation>
</comment>
<reference evidence="9" key="1">
    <citation type="submission" date="2021-11" db="EMBL/GenBank/DDBJ databases">
        <authorList>
            <person name="Rodrigo-Torres L."/>
            <person name="Arahal R. D."/>
            <person name="Lucena T."/>
        </authorList>
    </citation>
    <scope>NUCLEOTIDE SEQUENCE</scope>
    <source>
        <strain evidence="9">CECT 7929</strain>
    </source>
</reference>
<evidence type="ECO:0000256" key="1">
    <source>
        <dbReference type="ARBA" id="ARBA00004429"/>
    </source>
</evidence>
<keyword evidence="7 8" id="KW-0472">Membrane</keyword>
<keyword evidence="5 8" id="KW-0812">Transmembrane</keyword>
<evidence type="ECO:0000313" key="10">
    <source>
        <dbReference type="Proteomes" id="UP000838672"/>
    </source>
</evidence>
<accession>A0ABN8DVF6</accession>
<sequence>MQQGGFLKRFGQGQRYMNLWPQRKELNPMFPEGRVIRATQFALRVTPAIAVIGVLLQMVLTNQPGLPQAVVTGLFALSLPLQGLWWLGSRSQTMLPPGLAAWYRELHQTITQEGIAVEPLKAEPRYQELAQILSRAFKKLDKHDLERWF</sequence>
<name>A0ABN8DVF6_9VIBR</name>
<keyword evidence="3 8" id="KW-1003">Cell membrane</keyword>
<evidence type="ECO:0000313" key="9">
    <source>
        <dbReference type="EMBL" id="CAH0533996.1"/>
    </source>
</evidence>
<comment type="similarity">
    <text evidence="2 8">Belongs to the UPF0208 family.</text>
</comment>
<dbReference type="HAMAP" id="MF_01101">
    <property type="entry name" value="UPF0208"/>
    <property type="match status" value="1"/>
</dbReference>
<evidence type="ECO:0000256" key="2">
    <source>
        <dbReference type="ARBA" id="ARBA00009474"/>
    </source>
</evidence>
<keyword evidence="10" id="KW-1185">Reference proteome</keyword>
<evidence type="ECO:0000256" key="5">
    <source>
        <dbReference type="ARBA" id="ARBA00022692"/>
    </source>
</evidence>
<feature type="transmembrane region" description="Helical" evidence="8">
    <location>
        <begin position="41"/>
        <end position="60"/>
    </location>
</feature>
<feature type="transmembrane region" description="Helical" evidence="8">
    <location>
        <begin position="66"/>
        <end position="87"/>
    </location>
</feature>
<protein>
    <recommendedName>
        <fullName evidence="8">UPF0208 membrane protein VST7929_01878</fullName>
    </recommendedName>
</protein>
<evidence type="ECO:0000256" key="7">
    <source>
        <dbReference type="ARBA" id="ARBA00023136"/>
    </source>
</evidence>
<evidence type="ECO:0000256" key="6">
    <source>
        <dbReference type="ARBA" id="ARBA00022989"/>
    </source>
</evidence>
<evidence type="ECO:0000256" key="3">
    <source>
        <dbReference type="ARBA" id="ARBA00022475"/>
    </source>
</evidence>
<gene>
    <name evidence="9" type="ORF">VST7929_01878</name>
</gene>
<dbReference type="Proteomes" id="UP000838672">
    <property type="component" value="Unassembled WGS sequence"/>
</dbReference>
<dbReference type="Pfam" id="PF04217">
    <property type="entry name" value="DUF412"/>
    <property type="match status" value="1"/>
</dbReference>
<dbReference type="InterPro" id="IPR007334">
    <property type="entry name" value="UPF0208"/>
</dbReference>
<dbReference type="RefSeq" id="WP_237467902.1">
    <property type="nucleotide sequence ID" value="NZ_CAKLDI010000001.1"/>
</dbReference>